<keyword evidence="4" id="KW-1185">Reference proteome</keyword>
<keyword evidence="2" id="KW-0472">Membrane</keyword>
<dbReference type="GeneID" id="36325261"/>
<feature type="compositionally biased region" description="Low complexity" evidence="1">
    <location>
        <begin position="340"/>
        <end position="352"/>
    </location>
</feature>
<accession>A0A1X6NCB7</accession>
<feature type="transmembrane region" description="Helical" evidence="2">
    <location>
        <begin position="264"/>
        <end position="286"/>
    </location>
</feature>
<gene>
    <name evidence="3" type="ORF">POSPLADRAFT_1052773</name>
</gene>
<feature type="transmembrane region" description="Helical" evidence="2">
    <location>
        <begin position="26"/>
        <end position="44"/>
    </location>
</feature>
<sequence>MSPTYHLDPRVDHTNPQFPNAGLRSLSSLIHLLGVSILSFLFSRRFKLEYFTSLRSVVKTGLPRILVVITLVLSWVFLFTSGVLIFGAGLGRNNTVCSMAIINCIAFYTTSKIFIYLFLRKVLQPSCSDTTPTLIPVVEKIHVVWSASARARRFHSPIYITGFIFVCLYTVVAAVVIWQRVSFFRGDGTCVIGLRRPGSILLLAYDLSVNILFTSLFLWPLYRSTFRSARVRQVATRTVWAAAVALTTSCVNILILTLMKGRQLGWICLGSCGTDVVVNAVVLFWVTSGRRDSHSAEAPLPEELPTNPRERRSISLSLRKPPMIHQSSLLPTVPLKLGASSTASQHSSTSPSGCSPEREPHAVANTMMLTPLDEKAIVEEHERTSVEEAPRRGISGFFSSIFPRLGPTEEGSSSQDIQITVTTDYDVDDSISSTATSSISEPPV</sequence>
<feature type="transmembrane region" description="Helical" evidence="2">
    <location>
        <begin position="239"/>
        <end position="258"/>
    </location>
</feature>
<dbReference type="PANTHER" id="PTHR38848">
    <property type="entry name" value="G-PROTEIN COUPLED RECEPTORS FAMILY 3 PROFILE DOMAIN-CONTAINING PROTEIN"/>
    <property type="match status" value="1"/>
</dbReference>
<protein>
    <submittedName>
        <fullName evidence="3">Uncharacterized protein</fullName>
    </submittedName>
</protein>
<feature type="region of interest" description="Disordered" evidence="1">
    <location>
        <begin position="424"/>
        <end position="444"/>
    </location>
</feature>
<feature type="transmembrane region" description="Helical" evidence="2">
    <location>
        <begin position="100"/>
        <end position="119"/>
    </location>
</feature>
<feature type="region of interest" description="Disordered" evidence="1">
    <location>
        <begin position="340"/>
        <end position="359"/>
    </location>
</feature>
<feature type="transmembrane region" description="Helical" evidence="2">
    <location>
        <begin position="198"/>
        <end position="219"/>
    </location>
</feature>
<dbReference type="OrthoDB" id="3210850at2759"/>
<dbReference type="RefSeq" id="XP_024342890.1">
    <property type="nucleotide sequence ID" value="XM_024480311.1"/>
</dbReference>
<name>A0A1X6NCB7_9APHY</name>
<feature type="compositionally biased region" description="Low complexity" evidence="1">
    <location>
        <begin position="430"/>
        <end position="444"/>
    </location>
</feature>
<feature type="transmembrane region" description="Helical" evidence="2">
    <location>
        <begin position="65"/>
        <end position="88"/>
    </location>
</feature>
<dbReference type="EMBL" id="KZ110592">
    <property type="protein sequence ID" value="OSX66096.1"/>
    <property type="molecule type" value="Genomic_DNA"/>
</dbReference>
<dbReference type="Proteomes" id="UP000194127">
    <property type="component" value="Unassembled WGS sequence"/>
</dbReference>
<keyword evidence="2" id="KW-1133">Transmembrane helix</keyword>
<proteinExistence type="predicted"/>
<evidence type="ECO:0000256" key="2">
    <source>
        <dbReference type="SAM" id="Phobius"/>
    </source>
</evidence>
<dbReference type="AlphaFoldDB" id="A0A1X6NCB7"/>
<evidence type="ECO:0000313" key="3">
    <source>
        <dbReference type="EMBL" id="OSX66096.1"/>
    </source>
</evidence>
<dbReference type="PANTHER" id="PTHR38848:SF3">
    <property type="entry name" value="G-PROTEIN COUPLED RECEPTORS FAMILY 3 PROFILE DOMAIN-CONTAINING PROTEIN"/>
    <property type="match status" value="1"/>
</dbReference>
<keyword evidence="2" id="KW-0812">Transmembrane</keyword>
<reference evidence="3 4" key="1">
    <citation type="submission" date="2017-04" db="EMBL/GenBank/DDBJ databases">
        <title>Genome Sequence of the Model Brown-Rot Fungus Postia placenta SB12.</title>
        <authorList>
            <consortium name="DOE Joint Genome Institute"/>
            <person name="Gaskell J."/>
            <person name="Kersten P."/>
            <person name="Larrondo L.F."/>
            <person name="Canessa P."/>
            <person name="Martinez D."/>
            <person name="Hibbett D."/>
            <person name="Schmoll M."/>
            <person name="Kubicek C.P."/>
            <person name="Martinez A.T."/>
            <person name="Yadav J."/>
            <person name="Master E."/>
            <person name="Magnuson J.K."/>
            <person name="James T."/>
            <person name="Yaver D."/>
            <person name="Berka R."/>
            <person name="Labutti K."/>
            <person name="Lipzen A."/>
            <person name="Aerts A."/>
            <person name="Barry K."/>
            <person name="Henrissat B."/>
            <person name="Blanchette R."/>
            <person name="Grigoriev I."/>
            <person name="Cullen D."/>
        </authorList>
    </citation>
    <scope>NUCLEOTIDE SEQUENCE [LARGE SCALE GENOMIC DNA]</scope>
    <source>
        <strain evidence="3 4">MAD-698-R-SB12</strain>
    </source>
</reference>
<evidence type="ECO:0000313" key="4">
    <source>
        <dbReference type="Proteomes" id="UP000194127"/>
    </source>
</evidence>
<organism evidence="3 4">
    <name type="scientific">Postia placenta MAD-698-R-SB12</name>
    <dbReference type="NCBI Taxonomy" id="670580"/>
    <lineage>
        <taxon>Eukaryota</taxon>
        <taxon>Fungi</taxon>
        <taxon>Dikarya</taxon>
        <taxon>Basidiomycota</taxon>
        <taxon>Agaricomycotina</taxon>
        <taxon>Agaricomycetes</taxon>
        <taxon>Polyporales</taxon>
        <taxon>Adustoporiaceae</taxon>
        <taxon>Rhodonia</taxon>
    </lineage>
</organism>
<feature type="transmembrane region" description="Helical" evidence="2">
    <location>
        <begin position="158"/>
        <end position="178"/>
    </location>
</feature>
<evidence type="ECO:0000256" key="1">
    <source>
        <dbReference type="SAM" id="MobiDB-lite"/>
    </source>
</evidence>